<keyword evidence="2" id="KW-1185">Reference proteome</keyword>
<sequence>MVRLCGTMSSFMCKIHEAEDMVVNMDSDEENYFDVLLLRRRRRIVRLLWMHPITVDRLKSGQFYTIMRCRKNSLDEILSLLKMHIGKADTNRRKSIPPKSLHKCWTHQSAETQHGFLQLMMQGIDSGTMVDYHQMMSAQMDTGRYTCEFEEHRMGEIRHTRLQQVLCLCSDSGEMASVEL</sequence>
<proteinExistence type="predicted"/>
<accession>A0ABQ9HXI3</accession>
<protein>
    <recommendedName>
        <fullName evidence="3">Ig-like domain-containing protein</fullName>
    </recommendedName>
</protein>
<evidence type="ECO:0000313" key="1">
    <source>
        <dbReference type="EMBL" id="KAJ8889079.1"/>
    </source>
</evidence>
<evidence type="ECO:0000313" key="2">
    <source>
        <dbReference type="Proteomes" id="UP001159363"/>
    </source>
</evidence>
<reference evidence="1 2" key="1">
    <citation type="submission" date="2023-02" db="EMBL/GenBank/DDBJ databases">
        <title>LHISI_Scaffold_Assembly.</title>
        <authorList>
            <person name="Stuart O.P."/>
            <person name="Cleave R."/>
            <person name="Magrath M.J.L."/>
            <person name="Mikheyev A.S."/>
        </authorList>
    </citation>
    <scope>NUCLEOTIDE SEQUENCE [LARGE SCALE GENOMIC DNA]</scope>
    <source>
        <strain evidence="1">Daus_M_001</strain>
        <tissue evidence="1">Leg muscle</tissue>
    </source>
</reference>
<organism evidence="1 2">
    <name type="scientific">Dryococelus australis</name>
    <dbReference type="NCBI Taxonomy" id="614101"/>
    <lineage>
        <taxon>Eukaryota</taxon>
        <taxon>Metazoa</taxon>
        <taxon>Ecdysozoa</taxon>
        <taxon>Arthropoda</taxon>
        <taxon>Hexapoda</taxon>
        <taxon>Insecta</taxon>
        <taxon>Pterygota</taxon>
        <taxon>Neoptera</taxon>
        <taxon>Polyneoptera</taxon>
        <taxon>Phasmatodea</taxon>
        <taxon>Verophasmatodea</taxon>
        <taxon>Anareolatae</taxon>
        <taxon>Phasmatidae</taxon>
        <taxon>Eurycanthinae</taxon>
        <taxon>Dryococelus</taxon>
    </lineage>
</organism>
<gene>
    <name evidence="1" type="ORF">PR048_008573</name>
</gene>
<comment type="caution">
    <text evidence="1">The sequence shown here is derived from an EMBL/GenBank/DDBJ whole genome shotgun (WGS) entry which is preliminary data.</text>
</comment>
<dbReference type="EMBL" id="JARBHB010000003">
    <property type="protein sequence ID" value="KAJ8889079.1"/>
    <property type="molecule type" value="Genomic_DNA"/>
</dbReference>
<dbReference type="Proteomes" id="UP001159363">
    <property type="component" value="Chromosome 3"/>
</dbReference>
<name>A0ABQ9HXI3_9NEOP</name>
<evidence type="ECO:0008006" key="3">
    <source>
        <dbReference type="Google" id="ProtNLM"/>
    </source>
</evidence>